<dbReference type="InterPro" id="IPR052511">
    <property type="entry name" value="ATP-dep_Helicase"/>
</dbReference>
<name>A0A0J7K7N0_LASNI</name>
<dbReference type="AlphaFoldDB" id="A0A0J7K7N0"/>
<dbReference type="EMBL" id="LBMM01012486">
    <property type="protein sequence ID" value="KMQ86196.1"/>
    <property type="molecule type" value="Genomic_DNA"/>
</dbReference>
<keyword evidence="2" id="KW-0547">Nucleotide-binding</keyword>
<dbReference type="PANTHER" id="PTHR47962:SF5">
    <property type="entry name" value="ATP-DEPENDENT HELICASE LHR-RELATED"/>
    <property type="match status" value="1"/>
</dbReference>
<dbReference type="PaxDb" id="67767-A0A0J7K7N0"/>
<dbReference type="PROSITE" id="PS51194">
    <property type="entry name" value="HELICASE_CTER"/>
    <property type="match status" value="1"/>
</dbReference>
<dbReference type="InterPro" id="IPR027417">
    <property type="entry name" value="P-loop_NTPase"/>
</dbReference>
<evidence type="ECO:0000259" key="1">
    <source>
        <dbReference type="PROSITE" id="PS51194"/>
    </source>
</evidence>
<feature type="non-terminal residue" evidence="2">
    <location>
        <position position="240"/>
    </location>
</feature>
<dbReference type="Pfam" id="PF00271">
    <property type="entry name" value="Helicase_C"/>
    <property type="match status" value="1"/>
</dbReference>
<keyword evidence="2" id="KW-0347">Helicase</keyword>
<proteinExistence type="predicted"/>
<dbReference type="GO" id="GO:0003677">
    <property type="term" value="F:DNA binding"/>
    <property type="evidence" value="ECO:0007669"/>
    <property type="project" value="TreeGrafter"/>
</dbReference>
<sequence length="240" mass="26842">MALGAEFLRPSAGKSEKIPPVEIVDIGGGDVKMKILVKGYLAKEPLSEDEKMILEELSRLNLTEAQLNKEKKRLGLSDDDVADKKEKASAEYGIAKDLFKRLLGSNHLIFPNTRQDVENYTHLLNGFCDKKKLSQQFWPHHGSLSPKLRLETEQALKQKDQPAIGICTSTLELGIDINSVKSIAQINPPPSVANLRQRMGRSGRGRGEHPILRGYVLEKRLDEKSSLEDRLRLHSLQMAA</sequence>
<keyword evidence="3" id="KW-1185">Reference proteome</keyword>
<protein>
    <submittedName>
        <fullName evidence="2">Dead deah box helicase</fullName>
    </submittedName>
</protein>
<reference evidence="2 3" key="1">
    <citation type="submission" date="2015-04" db="EMBL/GenBank/DDBJ databases">
        <title>Lasius niger genome sequencing.</title>
        <authorList>
            <person name="Konorov E.A."/>
            <person name="Nikitin M.A."/>
            <person name="Kirill M.V."/>
            <person name="Chang P."/>
        </authorList>
    </citation>
    <scope>NUCLEOTIDE SEQUENCE [LARGE SCALE GENOMIC DNA]</scope>
    <source>
        <tissue evidence="2">Whole</tissue>
    </source>
</reference>
<dbReference type="GO" id="GO:0016887">
    <property type="term" value="F:ATP hydrolysis activity"/>
    <property type="evidence" value="ECO:0007669"/>
    <property type="project" value="TreeGrafter"/>
</dbReference>
<dbReference type="GO" id="GO:0004386">
    <property type="term" value="F:helicase activity"/>
    <property type="evidence" value="ECO:0007669"/>
    <property type="project" value="UniProtKB-KW"/>
</dbReference>
<evidence type="ECO:0000313" key="2">
    <source>
        <dbReference type="EMBL" id="KMQ86196.1"/>
    </source>
</evidence>
<gene>
    <name evidence="2" type="ORF">RF55_14891</name>
</gene>
<dbReference type="SMART" id="SM00490">
    <property type="entry name" value="HELICc"/>
    <property type="match status" value="1"/>
</dbReference>
<dbReference type="Proteomes" id="UP000036403">
    <property type="component" value="Unassembled WGS sequence"/>
</dbReference>
<evidence type="ECO:0000313" key="3">
    <source>
        <dbReference type="Proteomes" id="UP000036403"/>
    </source>
</evidence>
<feature type="domain" description="Helicase C-terminal" evidence="1">
    <location>
        <begin position="94"/>
        <end position="240"/>
    </location>
</feature>
<organism evidence="2 3">
    <name type="scientific">Lasius niger</name>
    <name type="common">Black garden ant</name>
    <dbReference type="NCBI Taxonomy" id="67767"/>
    <lineage>
        <taxon>Eukaryota</taxon>
        <taxon>Metazoa</taxon>
        <taxon>Ecdysozoa</taxon>
        <taxon>Arthropoda</taxon>
        <taxon>Hexapoda</taxon>
        <taxon>Insecta</taxon>
        <taxon>Pterygota</taxon>
        <taxon>Neoptera</taxon>
        <taxon>Endopterygota</taxon>
        <taxon>Hymenoptera</taxon>
        <taxon>Apocrita</taxon>
        <taxon>Aculeata</taxon>
        <taxon>Formicoidea</taxon>
        <taxon>Formicidae</taxon>
        <taxon>Formicinae</taxon>
        <taxon>Lasius</taxon>
        <taxon>Lasius</taxon>
    </lineage>
</organism>
<comment type="caution">
    <text evidence="2">The sequence shown here is derived from an EMBL/GenBank/DDBJ whole genome shotgun (WGS) entry which is preliminary data.</text>
</comment>
<accession>A0A0J7K7N0</accession>
<dbReference type="PANTHER" id="PTHR47962">
    <property type="entry name" value="ATP-DEPENDENT HELICASE LHR-RELATED-RELATED"/>
    <property type="match status" value="1"/>
</dbReference>
<keyword evidence="2" id="KW-0067">ATP-binding</keyword>
<dbReference type="SUPFAM" id="SSF52540">
    <property type="entry name" value="P-loop containing nucleoside triphosphate hydrolases"/>
    <property type="match status" value="1"/>
</dbReference>
<dbReference type="InterPro" id="IPR001650">
    <property type="entry name" value="Helicase_C-like"/>
</dbReference>
<dbReference type="Gene3D" id="3.40.50.300">
    <property type="entry name" value="P-loop containing nucleotide triphosphate hydrolases"/>
    <property type="match status" value="1"/>
</dbReference>
<keyword evidence="2" id="KW-0378">Hydrolase</keyword>